<keyword evidence="1" id="KW-0547">Nucleotide-binding</keyword>
<dbReference type="EMBL" id="QEAO01000001">
    <property type="protein sequence ID" value="TPX38202.1"/>
    <property type="molecule type" value="Genomic_DNA"/>
</dbReference>
<dbReference type="RefSeq" id="XP_031027917.1">
    <property type="nucleotide sequence ID" value="XM_031166158.1"/>
</dbReference>
<accession>A0A507CF02</accession>
<dbReference type="CDD" id="cd00154">
    <property type="entry name" value="Rab"/>
    <property type="match status" value="1"/>
</dbReference>
<dbReference type="GeneID" id="42001455"/>
<dbReference type="SMART" id="SM00174">
    <property type="entry name" value="RHO"/>
    <property type="match status" value="1"/>
</dbReference>
<organism evidence="2 3">
    <name type="scientific">Synchytrium microbalum</name>
    <dbReference type="NCBI Taxonomy" id="1806994"/>
    <lineage>
        <taxon>Eukaryota</taxon>
        <taxon>Fungi</taxon>
        <taxon>Fungi incertae sedis</taxon>
        <taxon>Chytridiomycota</taxon>
        <taxon>Chytridiomycota incertae sedis</taxon>
        <taxon>Chytridiomycetes</taxon>
        <taxon>Synchytriales</taxon>
        <taxon>Synchytriaceae</taxon>
        <taxon>Synchytrium</taxon>
    </lineage>
</organism>
<keyword evidence="3" id="KW-1185">Reference proteome</keyword>
<protein>
    <submittedName>
        <fullName evidence="2">Uncharacterized protein</fullName>
    </submittedName>
</protein>
<proteinExistence type="predicted"/>
<dbReference type="PROSITE" id="PS51421">
    <property type="entry name" value="RAS"/>
    <property type="match status" value="1"/>
</dbReference>
<evidence type="ECO:0000313" key="3">
    <source>
        <dbReference type="Proteomes" id="UP000319731"/>
    </source>
</evidence>
<dbReference type="Pfam" id="PF00071">
    <property type="entry name" value="Ras"/>
    <property type="match status" value="1"/>
</dbReference>
<dbReference type="AlphaFoldDB" id="A0A507CF02"/>
<evidence type="ECO:0000256" key="1">
    <source>
        <dbReference type="ARBA" id="ARBA00022741"/>
    </source>
</evidence>
<dbReference type="STRING" id="1806994.A0A507CF02"/>
<dbReference type="InterPro" id="IPR001806">
    <property type="entry name" value="Small_GTPase"/>
</dbReference>
<dbReference type="SMART" id="SM00175">
    <property type="entry name" value="RAB"/>
    <property type="match status" value="1"/>
</dbReference>
<dbReference type="SUPFAM" id="SSF52540">
    <property type="entry name" value="P-loop containing nucleoside triphosphate hydrolases"/>
    <property type="match status" value="1"/>
</dbReference>
<dbReference type="PRINTS" id="PR00449">
    <property type="entry name" value="RASTRNSFRMNG"/>
</dbReference>
<dbReference type="Gene3D" id="3.40.50.300">
    <property type="entry name" value="P-loop containing nucleotide triphosphate hydrolases"/>
    <property type="match status" value="1"/>
</dbReference>
<dbReference type="OrthoDB" id="26525at2759"/>
<reference evidence="2 3" key="1">
    <citation type="journal article" date="2019" name="Sci. Rep.">
        <title>Comparative genomics of chytrid fungi reveal insights into the obligate biotrophic and pathogenic lifestyle of Synchytrium endobioticum.</title>
        <authorList>
            <person name="van de Vossenberg B.T.L.H."/>
            <person name="Warris S."/>
            <person name="Nguyen H.D.T."/>
            <person name="van Gent-Pelzer M.P.E."/>
            <person name="Joly D.L."/>
            <person name="van de Geest H.C."/>
            <person name="Bonants P.J.M."/>
            <person name="Smith D.S."/>
            <person name="Levesque C.A."/>
            <person name="van der Lee T.A.J."/>
        </authorList>
    </citation>
    <scope>NUCLEOTIDE SEQUENCE [LARGE SCALE GENOMIC DNA]</scope>
    <source>
        <strain evidence="2 3">JEL517</strain>
    </source>
</reference>
<dbReference type="GO" id="GO:0003924">
    <property type="term" value="F:GTPase activity"/>
    <property type="evidence" value="ECO:0007669"/>
    <property type="project" value="InterPro"/>
</dbReference>
<gene>
    <name evidence="2" type="ORF">SmJEL517_g00228</name>
</gene>
<dbReference type="InterPro" id="IPR027417">
    <property type="entry name" value="P-loop_NTPase"/>
</dbReference>
<comment type="caution">
    <text evidence="2">The sequence shown here is derived from an EMBL/GenBank/DDBJ whole genome shotgun (WGS) entry which is preliminary data.</text>
</comment>
<name>A0A507CF02_9FUNG</name>
<dbReference type="PROSITE" id="PS51419">
    <property type="entry name" value="RAB"/>
    <property type="match status" value="1"/>
</dbReference>
<dbReference type="InterPro" id="IPR005225">
    <property type="entry name" value="Small_GTP-bd"/>
</dbReference>
<evidence type="ECO:0000313" key="2">
    <source>
        <dbReference type="EMBL" id="TPX38202.1"/>
    </source>
</evidence>
<dbReference type="PANTHER" id="PTHR47978">
    <property type="match status" value="1"/>
</dbReference>
<dbReference type="NCBIfam" id="TIGR00231">
    <property type="entry name" value="small_GTP"/>
    <property type="match status" value="1"/>
</dbReference>
<sequence length="123" mass="13336">MVVEAGTKVIVIGAAGSGKTSLVTRLVGSTFSPEYQTSFGADLTVKTSNLENKQRTLNIWVCAGHARYKALMEQFYVDSRAVLICFDMTSLSSFKQAKEIWLPEIRGAVPDAFILLVGTKASS</sequence>
<dbReference type="GO" id="GO:0005525">
    <property type="term" value="F:GTP binding"/>
    <property type="evidence" value="ECO:0007669"/>
    <property type="project" value="InterPro"/>
</dbReference>
<dbReference type="Proteomes" id="UP000319731">
    <property type="component" value="Unassembled WGS sequence"/>
</dbReference>